<gene>
    <name evidence="3" type="ORF">N7458_010495</name>
</gene>
<dbReference type="RefSeq" id="XP_056762726.1">
    <property type="nucleotide sequence ID" value="XM_056913877.1"/>
</dbReference>
<keyword evidence="4" id="KW-1185">Reference proteome</keyword>
<sequence length="152" mass="16446">MSKNRTGLYLGLAAAGAGGYYLYRAGGDVKGAKQEMKIDADKAREKLPRGSSAEKFGESVGKEAGSNIDEAIDNARSKAKLDERIPALIDNGKQHLEDGKKHLEEGKKQLEGYRKEARDQFNATVDNVDRTVEEKAAEAKSTVSGWFGGGKK</sequence>
<dbReference type="GeneID" id="81604120"/>
<keyword evidence="2" id="KW-0812">Transmembrane</keyword>
<dbReference type="EMBL" id="JAPVEA010000008">
    <property type="protein sequence ID" value="KAJ5439497.1"/>
    <property type="molecule type" value="Genomic_DNA"/>
</dbReference>
<feature type="transmembrane region" description="Helical" evidence="2">
    <location>
        <begin position="6"/>
        <end position="23"/>
    </location>
</feature>
<evidence type="ECO:0008006" key="5">
    <source>
        <dbReference type="Google" id="ProtNLM"/>
    </source>
</evidence>
<keyword evidence="2" id="KW-0472">Membrane</keyword>
<dbReference type="Proteomes" id="UP001213681">
    <property type="component" value="Unassembled WGS sequence"/>
</dbReference>
<evidence type="ECO:0000313" key="4">
    <source>
        <dbReference type="Proteomes" id="UP001213681"/>
    </source>
</evidence>
<organism evidence="3 4">
    <name type="scientific">Penicillium daleae</name>
    <dbReference type="NCBI Taxonomy" id="63821"/>
    <lineage>
        <taxon>Eukaryota</taxon>
        <taxon>Fungi</taxon>
        <taxon>Dikarya</taxon>
        <taxon>Ascomycota</taxon>
        <taxon>Pezizomycotina</taxon>
        <taxon>Eurotiomycetes</taxon>
        <taxon>Eurotiomycetidae</taxon>
        <taxon>Eurotiales</taxon>
        <taxon>Aspergillaceae</taxon>
        <taxon>Penicillium</taxon>
    </lineage>
</organism>
<dbReference type="AlphaFoldDB" id="A0AAD6G0B1"/>
<feature type="region of interest" description="Disordered" evidence="1">
    <location>
        <begin position="40"/>
        <end position="69"/>
    </location>
</feature>
<proteinExistence type="predicted"/>
<reference evidence="3" key="1">
    <citation type="submission" date="2022-12" db="EMBL/GenBank/DDBJ databases">
        <authorList>
            <person name="Petersen C."/>
        </authorList>
    </citation>
    <scope>NUCLEOTIDE SEQUENCE</scope>
    <source>
        <strain evidence="3">IBT 16125</strain>
    </source>
</reference>
<evidence type="ECO:0000256" key="1">
    <source>
        <dbReference type="SAM" id="MobiDB-lite"/>
    </source>
</evidence>
<evidence type="ECO:0000313" key="3">
    <source>
        <dbReference type="EMBL" id="KAJ5439497.1"/>
    </source>
</evidence>
<accession>A0AAD6G0B1</accession>
<comment type="caution">
    <text evidence="3">The sequence shown here is derived from an EMBL/GenBank/DDBJ whole genome shotgun (WGS) entry which is preliminary data.</text>
</comment>
<keyword evidence="2" id="KW-1133">Transmembrane helix</keyword>
<protein>
    <recommendedName>
        <fullName evidence="5">Calcofluor white hypersensitive protein</fullName>
    </recommendedName>
</protein>
<reference evidence="3" key="2">
    <citation type="journal article" date="2023" name="IMA Fungus">
        <title>Comparative genomic study of the Penicillium genus elucidates a diverse pangenome and 15 lateral gene transfer events.</title>
        <authorList>
            <person name="Petersen C."/>
            <person name="Sorensen T."/>
            <person name="Nielsen M.R."/>
            <person name="Sondergaard T.E."/>
            <person name="Sorensen J.L."/>
            <person name="Fitzpatrick D.A."/>
            <person name="Frisvad J.C."/>
            <person name="Nielsen K.L."/>
        </authorList>
    </citation>
    <scope>NUCLEOTIDE SEQUENCE</scope>
    <source>
        <strain evidence="3">IBT 16125</strain>
    </source>
</reference>
<name>A0AAD6G0B1_9EURO</name>
<evidence type="ECO:0000256" key="2">
    <source>
        <dbReference type="SAM" id="Phobius"/>
    </source>
</evidence>